<dbReference type="GO" id="GO:0015074">
    <property type="term" value="P:DNA integration"/>
    <property type="evidence" value="ECO:0007669"/>
    <property type="project" value="InterPro"/>
</dbReference>
<protein>
    <recommendedName>
        <fullName evidence="8">Transposase Tc1-like domain-containing protein</fullName>
    </recommendedName>
</protein>
<evidence type="ECO:0000256" key="1">
    <source>
        <dbReference type="ARBA" id="ARBA00022707"/>
    </source>
</evidence>
<dbReference type="PROSITE" id="PS51808">
    <property type="entry name" value="CHCH"/>
    <property type="match status" value="1"/>
</dbReference>
<evidence type="ECO:0000256" key="3">
    <source>
        <dbReference type="ARBA" id="ARBA00023128"/>
    </source>
</evidence>
<dbReference type="EMBL" id="JAGTTL010000012">
    <property type="protein sequence ID" value="KAK6314583.1"/>
    <property type="molecule type" value="Genomic_DNA"/>
</dbReference>
<accession>A0AAN8QXT3</accession>
<dbReference type="PANTHER" id="PTHR21588">
    <property type="entry name" value="COILED-COIL-HELIX-COILED-COIL-HELIX DOMAIN CONTAINING 6"/>
    <property type="match status" value="1"/>
</dbReference>
<dbReference type="InterPro" id="IPR007964">
    <property type="entry name" value="MIC19/MIC25"/>
</dbReference>
<evidence type="ECO:0000256" key="2">
    <source>
        <dbReference type="ARBA" id="ARBA00022792"/>
    </source>
</evidence>
<dbReference type="GO" id="GO:0007007">
    <property type="term" value="P:inner mitochondrial membrane organization"/>
    <property type="evidence" value="ECO:0007669"/>
    <property type="project" value="TreeGrafter"/>
</dbReference>
<keyword evidence="4" id="KW-0472">Membrane</keyword>
<dbReference type="GO" id="GO:0006313">
    <property type="term" value="P:DNA transposition"/>
    <property type="evidence" value="ECO:0007669"/>
    <property type="project" value="InterPro"/>
</dbReference>
<keyword evidence="6" id="KW-0449">Lipoprotein</keyword>
<evidence type="ECO:0000256" key="5">
    <source>
        <dbReference type="ARBA" id="ARBA00023157"/>
    </source>
</evidence>
<reference evidence="9 10" key="1">
    <citation type="submission" date="2021-04" db="EMBL/GenBank/DDBJ databases">
        <authorList>
            <person name="De Guttry C."/>
            <person name="Zahm M."/>
            <person name="Klopp C."/>
            <person name="Cabau C."/>
            <person name="Louis A."/>
            <person name="Berthelot C."/>
            <person name="Parey E."/>
            <person name="Roest Crollius H."/>
            <person name="Montfort J."/>
            <person name="Robinson-Rechavi M."/>
            <person name="Bucao C."/>
            <person name="Bouchez O."/>
            <person name="Gislard M."/>
            <person name="Lluch J."/>
            <person name="Milhes M."/>
            <person name="Lampietro C."/>
            <person name="Lopez Roques C."/>
            <person name="Donnadieu C."/>
            <person name="Braasch I."/>
            <person name="Desvignes T."/>
            <person name="Postlethwait J."/>
            <person name="Bobe J."/>
            <person name="Wedekind C."/>
            <person name="Guiguen Y."/>
        </authorList>
    </citation>
    <scope>NUCLEOTIDE SEQUENCE [LARGE SCALE GENOMIC DNA]</scope>
    <source>
        <strain evidence="9">Cs_M1</strain>
        <tissue evidence="9">Blood</tissue>
    </source>
</reference>
<feature type="domain" description="Transposase Tc1-like" evidence="8">
    <location>
        <begin position="46"/>
        <end position="106"/>
    </location>
</feature>
<dbReference type="PANTHER" id="PTHR21588:SF23">
    <property type="entry name" value="MICOS COMPLEX SUBUNIT MIC19 ISOFORM X1"/>
    <property type="match status" value="1"/>
</dbReference>
<dbReference type="GO" id="GO:0003677">
    <property type="term" value="F:DNA binding"/>
    <property type="evidence" value="ECO:0007669"/>
    <property type="project" value="InterPro"/>
</dbReference>
<proteinExistence type="predicted"/>
<comment type="caution">
    <text evidence="9">The sequence shown here is derived from an EMBL/GenBank/DDBJ whole genome shotgun (WGS) entry which is preliminary data.</text>
</comment>
<evidence type="ECO:0000256" key="4">
    <source>
        <dbReference type="ARBA" id="ARBA00023136"/>
    </source>
</evidence>
<dbReference type="InterPro" id="IPR002492">
    <property type="entry name" value="Transposase_Tc1-like"/>
</dbReference>
<evidence type="ECO:0000256" key="7">
    <source>
        <dbReference type="ARBA" id="ARBA00034476"/>
    </source>
</evidence>
<dbReference type="InterPro" id="IPR036397">
    <property type="entry name" value="RNaseH_sf"/>
</dbReference>
<keyword evidence="10" id="KW-1185">Reference proteome</keyword>
<name>A0AAN8QXT3_9TELE</name>
<sequence>MTAAPSLKNSRPSDVTNIEIHNTETKQQLVTCIKDTWEPEIFLIERGTTRQDLVNDLKRAGTTVSKKTISNTLRRHGLKSCSARKVPLLKPAHVQARLKFANDHLDDPEEEWEKVMWSDETKIELFGLNPTRRVWRKKKDEYNPKNTIPTVKHGGGNIILWGCFSAKGTGRLHRIEGRIDGAMYRESLANNLLPSVRALKMGRGWVFQHDNDPKHTARATKEWLQNLWRELKVRIAQRQPRNLKDLEKVCMEEWAKIPAAVCANLVKTYRKRMISAKQLELRDQELKKQDAFYREQVARLEDRSAQFYKVTTENYHKAADGINAKFKRFEVSPVCADLQGQILKCYQEHTGKTLLCSTIASRYLQCVNQAKQNKLRTGG</sequence>
<keyword evidence="3" id="KW-0496">Mitochondrion</keyword>
<keyword evidence="5" id="KW-1015">Disulfide bond</keyword>
<dbReference type="InterPro" id="IPR052632">
    <property type="entry name" value="MICOS_subunit_Mic19"/>
</dbReference>
<gene>
    <name evidence="9" type="ORF">J4Q44_G00141120</name>
</gene>
<evidence type="ECO:0000313" key="10">
    <source>
        <dbReference type="Proteomes" id="UP001356427"/>
    </source>
</evidence>
<dbReference type="Pfam" id="PF01498">
    <property type="entry name" value="HTH_Tnp_Tc3_2"/>
    <property type="match status" value="1"/>
</dbReference>
<dbReference type="Proteomes" id="UP001356427">
    <property type="component" value="Unassembled WGS sequence"/>
</dbReference>
<evidence type="ECO:0000313" key="9">
    <source>
        <dbReference type="EMBL" id="KAK6314583.1"/>
    </source>
</evidence>
<keyword evidence="2" id="KW-0999">Mitochondrion inner membrane</keyword>
<organism evidence="9 10">
    <name type="scientific">Coregonus suidteri</name>
    <dbReference type="NCBI Taxonomy" id="861788"/>
    <lineage>
        <taxon>Eukaryota</taxon>
        <taxon>Metazoa</taxon>
        <taxon>Chordata</taxon>
        <taxon>Craniata</taxon>
        <taxon>Vertebrata</taxon>
        <taxon>Euteleostomi</taxon>
        <taxon>Actinopterygii</taxon>
        <taxon>Neopterygii</taxon>
        <taxon>Teleostei</taxon>
        <taxon>Protacanthopterygii</taxon>
        <taxon>Salmoniformes</taxon>
        <taxon>Salmonidae</taxon>
        <taxon>Coregoninae</taxon>
        <taxon>Coregonus</taxon>
    </lineage>
</organism>
<dbReference type="GO" id="GO:0061617">
    <property type="term" value="C:MICOS complex"/>
    <property type="evidence" value="ECO:0007669"/>
    <property type="project" value="InterPro"/>
</dbReference>
<evidence type="ECO:0000259" key="8">
    <source>
        <dbReference type="Pfam" id="PF01498"/>
    </source>
</evidence>
<evidence type="ECO:0000256" key="6">
    <source>
        <dbReference type="ARBA" id="ARBA00023288"/>
    </source>
</evidence>
<keyword evidence="1" id="KW-0519">Myristate</keyword>
<dbReference type="AlphaFoldDB" id="A0AAN8QXT3"/>
<dbReference type="Pfam" id="PF05300">
    <property type="entry name" value="MIC19_MIC25"/>
    <property type="match status" value="1"/>
</dbReference>
<comment type="subcellular location">
    <subcellularLocation>
        <location evidence="7">Mitochondrion inner membrane</location>
        <topology evidence="7">Lipid-anchor</topology>
    </subcellularLocation>
</comment>
<dbReference type="Gene3D" id="3.30.420.10">
    <property type="entry name" value="Ribonuclease H-like superfamily/Ribonuclease H"/>
    <property type="match status" value="1"/>
</dbReference>